<evidence type="ECO:0000313" key="2">
    <source>
        <dbReference type="EMBL" id="MBB5040163.1"/>
    </source>
</evidence>
<comment type="caution">
    <text evidence="2">The sequence shown here is derived from an EMBL/GenBank/DDBJ whole genome shotgun (WGS) entry which is preliminary data.</text>
</comment>
<name>A0A7W7YPU3_9BACT</name>
<evidence type="ECO:0000259" key="1">
    <source>
        <dbReference type="Pfam" id="PF18299"/>
    </source>
</evidence>
<keyword evidence="3" id="KW-1185">Reference proteome</keyword>
<evidence type="ECO:0000313" key="3">
    <source>
        <dbReference type="Proteomes" id="UP000534294"/>
    </source>
</evidence>
<organism evidence="2 3">
    <name type="scientific">Prosthecobacter dejongeii</name>
    <dbReference type="NCBI Taxonomy" id="48465"/>
    <lineage>
        <taxon>Bacteria</taxon>
        <taxon>Pseudomonadati</taxon>
        <taxon>Verrucomicrobiota</taxon>
        <taxon>Verrucomicrobiia</taxon>
        <taxon>Verrucomicrobiales</taxon>
        <taxon>Verrucomicrobiaceae</taxon>
        <taxon>Prosthecobacter</taxon>
    </lineage>
</organism>
<dbReference type="Pfam" id="PF18299">
    <property type="entry name" value="R2K_2"/>
    <property type="match status" value="1"/>
</dbReference>
<dbReference type="RefSeq" id="WP_184212666.1">
    <property type="nucleotide sequence ID" value="NZ_JACHIF010000011.1"/>
</dbReference>
<dbReference type="EMBL" id="JACHIF010000011">
    <property type="protein sequence ID" value="MBB5040163.1"/>
    <property type="molecule type" value="Genomic_DNA"/>
</dbReference>
<sequence length="241" mass="26713">MRAYVQKHHGEFTNINTLTAFLGFRDKGYEVRFFEFHEIDLLELSADTPVAGGIPVVVAALARLGIAVPELSSIPSVLESFAGRKVWASTMQQARNLVAEGASIFVKPVPADRKLFAGAVFREFRDTIATAHVPPEYPVVCSDVVEFVSEYRAFVLDGEILDLKHYKGDFRVFPDVRVVDNAVSAYRAAPAAYGIDFGVTTDGRTLLVETNEAYSLGCYGLTPIFYSTLIERRWHELNGTI</sequence>
<proteinExistence type="predicted"/>
<accession>A0A7W7YPU3</accession>
<dbReference type="AlphaFoldDB" id="A0A7W7YPU3"/>
<feature type="domain" description="ATP-grasp" evidence="1">
    <location>
        <begin position="81"/>
        <end position="226"/>
    </location>
</feature>
<gene>
    <name evidence="2" type="ORF">HNQ64_004442</name>
</gene>
<reference evidence="2 3" key="1">
    <citation type="submission" date="2020-08" db="EMBL/GenBank/DDBJ databases">
        <title>Genomic Encyclopedia of Type Strains, Phase IV (KMG-IV): sequencing the most valuable type-strain genomes for metagenomic binning, comparative biology and taxonomic classification.</title>
        <authorList>
            <person name="Goeker M."/>
        </authorList>
    </citation>
    <scope>NUCLEOTIDE SEQUENCE [LARGE SCALE GENOMIC DNA]</scope>
    <source>
        <strain evidence="2 3">DSM 12251</strain>
    </source>
</reference>
<dbReference type="InterPro" id="IPR041261">
    <property type="entry name" value="R2K_2"/>
</dbReference>
<dbReference type="Proteomes" id="UP000534294">
    <property type="component" value="Unassembled WGS sequence"/>
</dbReference>
<protein>
    <recommendedName>
        <fullName evidence="1">ATP-grasp domain-containing protein</fullName>
    </recommendedName>
</protein>